<dbReference type="AlphaFoldDB" id="A0A2P2QPY5"/>
<proteinExistence type="predicted"/>
<accession>A0A2P2QPY5</accession>
<evidence type="ECO:0000313" key="1">
    <source>
        <dbReference type="EMBL" id="MBX69072.1"/>
    </source>
</evidence>
<dbReference type="EMBL" id="GGEC01088588">
    <property type="protein sequence ID" value="MBX69072.1"/>
    <property type="molecule type" value="Transcribed_RNA"/>
</dbReference>
<name>A0A2P2QPY5_RHIMU</name>
<organism evidence="1">
    <name type="scientific">Rhizophora mucronata</name>
    <name type="common">Asiatic mangrove</name>
    <dbReference type="NCBI Taxonomy" id="61149"/>
    <lineage>
        <taxon>Eukaryota</taxon>
        <taxon>Viridiplantae</taxon>
        <taxon>Streptophyta</taxon>
        <taxon>Embryophyta</taxon>
        <taxon>Tracheophyta</taxon>
        <taxon>Spermatophyta</taxon>
        <taxon>Magnoliopsida</taxon>
        <taxon>eudicotyledons</taxon>
        <taxon>Gunneridae</taxon>
        <taxon>Pentapetalae</taxon>
        <taxon>rosids</taxon>
        <taxon>fabids</taxon>
        <taxon>Malpighiales</taxon>
        <taxon>Rhizophoraceae</taxon>
        <taxon>Rhizophora</taxon>
    </lineage>
</organism>
<reference evidence="1" key="1">
    <citation type="submission" date="2018-02" db="EMBL/GenBank/DDBJ databases">
        <title>Rhizophora mucronata_Transcriptome.</title>
        <authorList>
            <person name="Meera S.P."/>
            <person name="Sreeshan A."/>
            <person name="Augustine A."/>
        </authorList>
    </citation>
    <scope>NUCLEOTIDE SEQUENCE</scope>
    <source>
        <tissue evidence="1">Leaf</tissue>
    </source>
</reference>
<protein>
    <submittedName>
        <fullName evidence="1">Uncharacterized protein</fullName>
    </submittedName>
</protein>
<sequence length="42" mass="4678">MIRFFKALKDETARLIDSTDSQVLGKGLGSFVELEFGQNMKG</sequence>